<reference evidence="2" key="1">
    <citation type="journal article" date="2023" name="Nat. Plants">
        <title>Single-cell RNA sequencing provides a high-resolution roadmap for understanding the multicellular compartmentation of specialized metabolism.</title>
        <authorList>
            <person name="Sun S."/>
            <person name="Shen X."/>
            <person name="Li Y."/>
            <person name="Li Y."/>
            <person name="Wang S."/>
            <person name="Li R."/>
            <person name="Zhang H."/>
            <person name="Shen G."/>
            <person name="Guo B."/>
            <person name="Wei J."/>
            <person name="Xu J."/>
            <person name="St-Pierre B."/>
            <person name="Chen S."/>
            <person name="Sun C."/>
        </authorList>
    </citation>
    <scope>NUCLEOTIDE SEQUENCE [LARGE SCALE GENOMIC DNA]</scope>
</reference>
<evidence type="ECO:0000313" key="1">
    <source>
        <dbReference type="EMBL" id="KAI5648698.1"/>
    </source>
</evidence>
<protein>
    <submittedName>
        <fullName evidence="1">Uncharacterized protein</fullName>
    </submittedName>
</protein>
<gene>
    <name evidence="1" type="ORF">M9H77_34703</name>
</gene>
<sequence>MEKVPTHVHPGPIVTDVLSKQYEHKSGLIWSGDRETCYTDLQCRRFGRNLFRCYSVAPRRLVEIIDRTGLGGVFSHFSGYKVKKEPLKAWILRAFTGSETDNDLILRVRHIAGVVAFLGFCIDSCTRRLWEVHDRLEGSLVLNQWRVHVRDGPAVAVEALSYPSDENIRWYRGITRVYIDNPANRDTCAHGYQPASTSMLQEVDDMASVAIREPPSSPSQIAAVMKKVQTIIRRCMVSIGDRGARGVKRGARRHLGRGAGAGRPPIPPAPQRQEHVDPGPAVIERDPQSLPIGFGTSQMPPVPNSGFVAFQSPHPSAYGFPGFRAPPPLGTAGSSTPHQPISQASSSDKEEGQDALSRGHRVGKKIVRFTPSDWP</sequence>
<organism evidence="1 2">
    <name type="scientific">Catharanthus roseus</name>
    <name type="common">Madagascar periwinkle</name>
    <name type="synonym">Vinca rosea</name>
    <dbReference type="NCBI Taxonomy" id="4058"/>
    <lineage>
        <taxon>Eukaryota</taxon>
        <taxon>Viridiplantae</taxon>
        <taxon>Streptophyta</taxon>
        <taxon>Embryophyta</taxon>
        <taxon>Tracheophyta</taxon>
        <taxon>Spermatophyta</taxon>
        <taxon>Magnoliopsida</taxon>
        <taxon>eudicotyledons</taxon>
        <taxon>Gunneridae</taxon>
        <taxon>Pentapetalae</taxon>
        <taxon>asterids</taxon>
        <taxon>lamiids</taxon>
        <taxon>Gentianales</taxon>
        <taxon>Apocynaceae</taxon>
        <taxon>Rauvolfioideae</taxon>
        <taxon>Vinceae</taxon>
        <taxon>Catharanthinae</taxon>
        <taxon>Catharanthus</taxon>
    </lineage>
</organism>
<dbReference type="EMBL" id="CM044708">
    <property type="protein sequence ID" value="KAI5648698.1"/>
    <property type="molecule type" value="Genomic_DNA"/>
</dbReference>
<keyword evidence="2" id="KW-1185">Reference proteome</keyword>
<accession>A0ACB9ZNT7</accession>
<name>A0ACB9ZNT7_CATRO</name>
<proteinExistence type="predicted"/>
<evidence type="ECO:0000313" key="2">
    <source>
        <dbReference type="Proteomes" id="UP001060085"/>
    </source>
</evidence>
<dbReference type="Proteomes" id="UP001060085">
    <property type="component" value="Linkage Group LG08"/>
</dbReference>
<comment type="caution">
    <text evidence="1">The sequence shown here is derived from an EMBL/GenBank/DDBJ whole genome shotgun (WGS) entry which is preliminary data.</text>
</comment>